<proteinExistence type="predicted"/>
<dbReference type="SUPFAM" id="SSF158745">
    <property type="entry name" value="LanC-like"/>
    <property type="match status" value="1"/>
</dbReference>
<dbReference type="EMBL" id="CP108222">
    <property type="protein sequence ID" value="WTT15474.1"/>
    <property type="molecule type" value="Genomic_DNA"/>
</dbReference>
<sequence>MTTTAPVRAALSTADRLALALADPSTAWSGGRPEGVRAWPQSLAGGASGIALLHIERARTGRANWDTAHTWLTAAVHGEVSAAANANLYFGAPALAFITHRAATASSRYLRVLERLDAATLTVTRNRLREAHQRIDRAERPPMEEFDLIQGLSGLGAHHLSRHPHQEITRDVLAYLVRLTEPLPNRSGLPAWWMNVSPTGAQHADYPGGHGNFGLAHGIGSALSVLSLSLLRGVDVPGAVDAVERICVWTDQWSQGDQSAPWWPGYLSMRQAIDNHVHSALHPRPSWCYGVSGTARAQQLAGLALRDPVRVQVAENALLATLRDPLQLDKLPETGLCHGMAGLLHAAWRMATETGNAEITAELPRLTDRLITALDQDGTENPELLDGAAGVALVLHTLGTGSAPSPHWDAFLALA</sequence>
<gene>
    <name evidence="2" type="ORF">OHA22_08050</name>
</gene>
<keyword evidence="1" id="KW-0862">Zinc</keyword>
<dbReference type="GO" id="GO:0046872">
    <property type="term" value="F:metal ion binding"/>
    <property type="evidence" value="ECO:0007669"/>
    <property type="project" value="UniProtKB-KW"/>
</dbReference>
<dbReference type="InterPro" id="IPR033889">
    <property type="entry name" value="LanC"/>
</dbReference>
<dbReference type="GO" id="GO:0031179">
    <property type="term" value="P:peptide modification"/>
    <property type="evidence" value="ECO:0007669"/>
    <property type="project" value="InterPro"/>
</dbReference>
<feature type="binding site" evidence="1">
    <location>
        <position position="338"/>
    </location>
    <ligand>
        <name>Zn(2+)</name>
        <dbReference type="ChEBI" id="CHEBI:29105"/>
    </ligand>
</feature>
<evidence type="ECO:0000313" key="2">
    <source>
        <dbReference type="EMBL" id="WTT15474.1"/>
    </source>
</evidence>
<dbReference type="Gene3D" id="1.50.10.20">
    <property type="match status" value="1"/>
</dbReference>
<evidence type="ECO:0000256" key="1">
    <source>
        <dbReference type="PIRSR" id="PIRSR607822-1"/>
    </source>
</evidence>
<dbReference type="PRINTS" id="PR01955">
    <property type="entry name" value="LANCFRANKIA"/>
</dbReference>
<name>A0AAU1ZSY1_9ACTN</name>
<protein>
    <submittedName>
        <fullName evidence="2">Lanthionine synthetase C family protein</fullName>
    </submittedName>
</protein>
<feature type="binding site" evidence="1">
    <location>
        <position position="288"/>
    </location>
    <ligand>
        <name>Zn(2+)</name>
        <dbReference type="ChEBI" id="CHEBI:29105"/>
    </ligand>
</feature>
<accession>A0AAU1ZSY1</accession>
<keyword evidence="1" id="KW-0479">Metal-binding</keyword>
<dbReference type="InterPro" id="IPR007822">
    <property type="entry name" value="LANC-like"/>
</dbReference>
<dbReference type="CDD" id="cd04793">
    <property type="entry name" value="LanC"/>
    <property type="match status" value="1"/>
</dbReference>
<dbReference type="PRINTS" id="PR01950">
    <property type="entry name" value="LANCSUPER"/>
</dbReference>
<feature type="binding site" evidence="1">
    <location>
        <position position="337"/>
    </location>
    <ligand>
        <name>Zn(2+)</name>
        <dbReference type="ChEBI" id="CHEBI:29105"/>
    </ligand>
</feature>
<dbReference type="Pfam" id="PF05147">
    <property type="entry name" value="LANC_like"/>
    <property type="match status" value="1"/>
</dbReference>
<dbReference type="AlphaFoldDB" id="A0AAU1ZSY1"/>
<organism evidence="2">
    <name type="scientific">Streptomyces sp. NBC_00093</name>
    <dbReference type="NCBI Taxonomy" id="2975649"/>
    <lineage>
        <taxon>Bacteria</taxon>
        <taxon>Bacillati</taxon>
        <taxon>Actinomycetota</taxon>
        <taxon>Actinomycetes</taxon>
        <taxon>Kitasatosporales</taxon>
        <taxon>Streptomycetaceae</taxon>
        <taxon>Streptomyces</taxon>
    </lineage>
</organism>
<reference evidence="2" key="1">
    <citation type="submission" date="2022-10" db="EMBL/GenBank/DDBJ databases">
        <title>The complete genomes of actinobacterial strains from the NBC collection.</title>
        <authorList>
            <person name="Joergensen T.S."/>
            <person name="Alvarez Arevalo M."/>
            <person name="Sterndorff E.B."/>
            <person name="Faurdal D."/>
            <person name="Vuksanovic O."/>
            <person name="Mourched A.-S."/>
            <person name="Charusanti P."/>
            <person name="Shaw S."/>
            <person name="Blin K."/>
            <person name="Weber T."/>
        </authorList>
    </citation>
    <scope>NUCLEOTIDE SEQUENCE</scope>
    <source>
        <strain evidence="2">NBC_00093</strain>
    </source>
</reference>
<dbReference type="SMART" id="SM01260">
    <property type="entry name" value="LANC_like"/>
    <property type="match status" value="1"/>
</dbReference>